<reference evidence="1" key="1">
    <citation type="submission" date="2023-06" db="EMBL/GenBank/DDBJ databases">
        <title>Genome-scale phylogeny and comparative genomics of the fungal order Sordariales.</title>
        <authorList>
            <consortium name="Lawrence Berkeley National Laboratory"/>
            <person name="Hensen N."/>
            <person name="Bonometti L."/>
            <person name="Westerberg I."/>
            <person name="Brannstrom I.O."/>
            <person name="Guillou S."/>
            <person name="Cros-Aarteil S."/>
            <person name="Calhoun S."/>
            <person name="Haridas S."/>
            <person name="Kuo A."/>
            <person name="Mondo S."/>
            <person name="Pangilinan J."/>
            <person name="Riley R."/>
            <person name="Labutti K."/>
            <person name="Andreopoulos B."/>
            <person name="Lipzen A."/>
            <person name="Chen C."/>
            <person name="Yanf M."/>
            <person name="Daum C."/>
            <person name="Ng V."/>
            <person name="Clum A."/>
            <person name="Steindorff A."/>
            <person name="Ohm R."/>
            <person name="Martin F."/>
            <person name="Silar P."/>
            <person name="Natvig D."/>
            <person name="Lalanne C."/>
            <person name="Gautier V."/>
            <person name="Ament-Velasquez S.L."/>
            <person name="Kruys A."/>
            <person name="Hutchinson M.I."/>
            <person name="Powell A.J."/>
            <person name="Barry K."/>
            <person name="Miller A.N."/>
            <person name="Grigoriev I.V."/>
            <person name="Debuchy R."/>
            <person name="Gladieux P."/>
            <person name="Thoren M.H."/>
            <person name="Johannesson H."/>
        </authorList>
    </citation>
    <scope>NUCLEOTIDE SEQUENCE</scope>
    <source>
        <strain evidence="1">SMH4607-1</strain>
    </source>
</reference>
<comment type="caution">
    <text evidence="1">The sequence shown here is derived from an EMBL/GenBank/DDBJ whole genome shotgun (WGS) entry which is preliminary data.</text>
</comment>
<protein>
    <submittedName>
        <fullName evidence="1">Uncharacterized protein</fullName>
    </submittedName>
</protein>
<evidence type="ECO:0000313" key="2">
    <source>
        <dbReference type="Proteomes" id="UP001172102"/>
    </source>
</evidence>
<dbReference type="AlphaFoldDB" id="A0AA40B1Y3"/>
<gene>
    <name evidence="1" type="ORF">B0H67DRAFT_572056</name>
</gene>
<sequence>MQTSDKTMVECLRRCSRIFLRLFPAAFDSANDSSLQYSDMPKYPWPVSTRKLSSKDKANLLELLARDVYCKRCLSTRQAPDWEARIAALTKTYLQCSGCNAEHPACLFSARQRNRTWGKSKRICIGHQGYMRLCEHVTVPWSSVVAEADRRLLPDATFSKGIRTTLAICKRSKHRRSCGPRRTFHEWFYRKLTRREAQLDRHISCCPFEPTVLCSFQPSVAVPGPPNKCYLLVEPGWSGHLPLTMGLDDCFAAEDLEKGLWRLYREQGHFICSQLSPGPVTGSGVCDPNRCDCIRYEGRTQTGWSRPPIEWREEITCRRDRTLGLGIGSIDGHELKRSYFEGLRGQCYWQCSSGQQHLSGGPFDGCYDVQVADIIASDKDADCAVVSYSARIMIELNRSQQHVGQMNANWYHAPDPDSYSLTRDGEGFGVYWCRDEGCRNS</sequence>
<keyword evidence="2" id="KW-1185">Reference proteome</keyword>
<name>A0AA40B1Y3_9PEZI</name>
<proteinExistence type="predicted"/>
<dbReference type="EMBL" id="JAUKUA010000002">
    <property type="protein sequence ID" value="KAK0725987.1"/>
    <property type="molecule type" value="Genomic_DNA"/>
</dbReference>
<organism evidence="1 2">
    <name type="scientific">Lasiosphaeris hirsuta</name>
    <dbReference type="NCBI Taxonomy" id="260670"/>
    <lineage>
        <taxon>Eukaryota</taxon>
        <taxon>Fungi</taxon>
        <taxon>Dikarya</taxon>
        <taxon>Ascomycota</taxon>
        <taxon>Pezizomycotina</taxon>
        <taxon>Sordariomycetes</taxon>
        <taxon>Sordariomycetidae</taxon>
        <taxon>Sordariales</taxon>
        <taxon>Lasiosphaeriaceae</taxon>
        <taxon>Lasiosphaeris</taxon>
    </lineage>
</organism>
<dbReference type="Proteomes" id="UP001172102">
    <property type="component" value="Unassembled WGS sequence"/>
</dbReference>
<evidence type="ECO:0000313" key="1">
    <source>
        <dbReference type="EMBL" id="KAK0725987.1"/>
    </source>
</evidence>
<accession>A0AA40B1Y3</accession>